<dbReference type="InterPro" id="IPR001766">
    <property type="entry name" value="Fork_head_dom"/>
</dbReference>
<dbReference type="PANTHER" id="PTHR11829:SF402">
    <property type="entry name" value="FORK HEAD DOMAIN-CONTAINING PROTEIN FD3-RELATED"/>
    <property type="match status" value="1"/>
</dbReference>
<evidence type="ECO:0000256" key="1">
    <source>
        <dbReference type="ARBA" id="ARBA00004123"/>
    </source>
</evidence>
<feature type="compositionally biased region" description="Acidic residues" evidence="7">
    <location>
        <begin position="8"/>
        <end position="21"/>
    </location>
</feature>
<keyword evidence="10" id="KW-1185">Reference proteome</keyword>
<proteinExistence type="predicted"/>
<comment type="subcellular location">
    <subcellularLocation>
        <location evidence="1 6">Nucleus</location>
    </subcellularLocation>
</comment>
<keyword evidence="5 6" id="KW-0539">Nucleus</keyword>
<dbReference type="SUPFAM" id="SSF46785">
    <property type="entry name" value="Winged helix' DNA-binding domain"/>
    <property type="match status" value="1"/>
</dbReference>
<feature type="compositionally biased region" description="Pro residues" evidence="7">
    <location>
        <begin position="228"/>
        <end position="237"/>
    </location>
</feature>
<feature type="region of interest" description="Disordered" evidence="7">
    <location>
        <begin position="220"/>
        <end position="239"/>
    </location>
</feature>
<dbReference type="EMBL" id="BEZZ01002294">
    <property type="protein sequence ID" value="GCC21543.1"/>
    <property type="molecule type" value="Genomic_DNA"/>
</dbReference>
<feature type="compositionally biased region" description="Polar residues" evidence="7">
    <location>
        <begin position="270"/>
        <end position="279"/>
    </location>
</feature>
<dbReference type="PROSITE" id="PS00658">
    <property type="entry name" value="FORK_HEAD_2"/>
    <property type="match status" value="1"/>
</dbReference>
<evidence type="ECO:0000256" key="5">
    <source>
        <dbReference type="ARBA" id="ARBA00023242"/>
    </source>
</evidence>
<evidence type="ECO:0000256" key="2">
    <source>
        <dbReference type="ARBA" id="ARBA00023015"/>
    </source>
</evidence>
<dbReference type="Proteomes" id="UP000287033">
    <property type="component" value="Unassembled WGS sequence"/>
</dbReference>
<evidence type="ECO:0000313" key="10">
    <source>
        <dbReference type="Proteomes" id="UP000287033"/>
    </source>
</evidence>
<dbReference type="SMART" id="SM00339">
    <property type="entry name" value="FH"/>
    <property type="match status" value="1"/>
</dbReference>
<organism evidence="9 10">
    <name type="scientific">Chiloscyllium punctatum</name>
    <name type="common">Brownbanded bambooshark</name>
    <name type="synonym">Hemiscyllium punctatum</name>
    <dbReference type="NCBI Taxonomy" id="137246"/>
    <lineage>
        <taxon>Eukaryota</taxon>
        <taxon>Metazoa</taxon>
        <taxon>Chordata</taxon>
        <taxon>Craniata</taxon>
        <taxon>Vertebrata</taxon>
        <taxon>Chondrichthyes</taxon>
        <taxon>Elasmobranchii</taxon>
        <taxon>Galeomorphii</taxon>
        <taxon>Galeoidea</taxon>
        <taxon>Orectolobiformes</taxon>
        <taxon>Hemiscylliidae</taxon>
        <taxon>Chiloscyllium</taxon>
    </lineage>
</organism>
<evidence type="ECO:0000313" key="9">
    <source>
        <dbReference type="EMBL" id="GCC21543.1"/>
    </source>
</evidence>
<keyword evidence="3 6" id="KW-0238">DNA-binding</keyword>
<name>A0A401RTR1_CHIPU</name>
<dbReference type="InterPro" id="IPR030456">
    <property type="entry name" value="TF_fork_head_CS_2"/>
</dbReference>
<feature type="region of interest" description="Disordered" evidence="7">
    <location>
        <begin position="257"/>
        <end position="279"/>
    </location>
</feature>
<dbReference type="FunFam" id="1.10.10.10:FF:000016">
    <property type="entry name" value="Forkhead box protein I1"/>
    <property type="match status" value="1"/>
</dbReference>
<dbReference type="InterPro" id="IPR036388">
    <property type="entry name" value="WH-like_DNA-bd_sf"/>
</dbReference>
<dbReference type="GO" id="GO:0000978">
    <property type="term" value="F:RNA polymerase II cis-regulatory region sequence-specific DNA binding"/>
    <property type="evidence" value="ECO:0007669"/>
    <property type="project" value="TreeGrafter"/>
</dbReference>
<dbReference type="InterPro" id="IPR050211">
    <property type="entry name" value="FOX_domain-containing"/>
</dbReference>
<dbReference type="InterPro" id="IPR036390">
    <property type="entry name" value="WH_DNA-bd_sf"/>
</dbReference>
<dbReference type="GO" id="GO:0005634">
    <property type="term" value="C:nucleus"/>
    <property type="evidence" value="ECO:0007669"/>
    <property type="project" value="UniProtKB-SubCell"/>
</dbReference>
<dbReference type="OrthoDB" id="5402974at2759"/>
<dbReference type="STRING" id="137246.A0A401RTR1"/>
<evidence type="ECO:0000256" key="7">
    <source>
        <dbReference type="SAM" id="MobiDB-lite"/>
    </source>
</evidence>
<dbReference type="PROSITE" id="PS50039">
    <property type="entry name" value="FORK_HEAD_3"/>
    <property type="match status" value="1"/>
</dbReference>
<feature type="domain" description="Fork-head" evidence="8">
    <location>
        <begin position="59"/>
        <end position="153"/>
    </location>
</feature>
<feature type="region of interest" description="Disordered" evidence="7">
    <location>
        <begin position="1"/>
        <end position="55"/>
    </location>
</feature>
<dbReference type="Pfam" id="PF00250">
    <property type="entry name" value="Forkhead"/>
    <property type="match status" value="1"/>
</dbReference>
<dbReference type="PRINTS" id="PR00053">
    <property type="entry name" value="FORKHEAD"/>
</dbReference>
<keyword evidence="4" id="KW-0804">Transcription</keyword>
<evidence type="ECO:0000259" key="8">
    <source>
        <dbReference type="PROSITE" id="PS50039"/>
    </source>
</evidence>
<gene>
    <name evidence="9" type="ORF">chiPu_0020015</name>
</gene>
<dbReference type="GO" id="GO:0009653">
    <property type="term" value="P:anatomical structure morphogenesis"/>
    <property type="evidence" value="ECO:0007669"/>
    <property type="project" value="TreeGrafter"/>
</dbReference>
<comment type="caution">
    <text evidence="9">The sequence shown here is derived from an EMBL/GenBank/DDBJ whole genome shotgun (WGS) entry which is preliminary data.</text>
</comment>
<dbReference type="Gene3D" id="1.10.10.10">
    <property type="entry name" value="Winged helix-like DNA-binding domain superfamily/Winged helix DNA-binding domain"/>
    <property type="match status" value="1"/>
</dbReference>
<dbReference type="AlphaFoldDB" id="A0A401RTR1"/>
<sequence length="317" mass="34367">MTARPLDVEEPDVDVVGEDSEPAPGLWPEGEVTGRGAAAGAPLAGGKGEMAPPKNPPVKPPYSYIALITMAILQSPKQRLTLSEICEFISTRFAYYKEKFPAWQNSIRHNLSLNDCFVKMAREPGNPGKGNYWTLDPNSADMFDNGSFLRRRKRFKRQSHLGVLRGHAHLHPALSYSPYGCSVRFPSAGYPPLTFQYPQHCPMPTPGTLLPSLAGFLHQGSELDPKSLAPPPSPQPPGAIKVESTSSLAAFCLDSPLSSPDSPTVRERNSPVNSYSCTTTVTDGADQVIGIFPKARAGPENIRSRSLGARLDDKTKT</sequence>
<protein>
    <recommendedName>
        <fullName evidence="8">Fork-head domain-containing protein</fullName>
    </recommendedName>
</protein>
<accession>A0A401RTR1</accession>
<evidence type="ECO:0000256" key="3">
    <source>
        <dbReference type="ARBA" id="ARBA00023125"/>
    </source>
</evidence>
<reference evidence="9 10" key="1">
    <citation type="journal article" date="2018" name="Nat. Ecol. Evol.">
        <title>Shark genomes provide insights into elasmobranch evolution and the origin of vertebrates.</title>
        <authorList>
            <person name="Hara Y"/>
            <person name="Yamaguchi K"/>
            <person name="Onimaru K"/>
            <person name="Kadota M"/>
            <person name="Koyanagi M"/>
            <person name="Keeley SD"/>
            <person name="Tatsumi K"/>
            <person name="Tanaka K"/>
            <person name="Motone F"/>
            <person name="Kageyama Y"/>
            <person name="Nozu R"/>
            <person name="Adachi N"/>
            <person name="Nishimura O"/>
            <person name="Nakagawa R"/>
            <person name="Tanegashima C"/>
            <person name="Kiyatake I"/>
            <person name="Matsumoto R"/>
            <person name="Murakumo K"/>
            <person name="Nishida K"/>
            <person name="Terakita A"/>
            <person name="Kuratani S"/>
            <person name="Sato K"/>
            <person name="Hyodo S Kuraku.S."/>
        </authorList>
    </citation>
    <scope>NUCLEOTIDE SEQUENCE [LARGE SCALE GENOMIC DNA]</scope>
</reference>
<dbReference type="InterPro" id="IPR018122">
    <property type="entry name" value="TF_fork_head_CS_1"/>
</dbReference>
<feature type="DNA-binding region" description="Fork-head" evidence="6">
    <location>
        <begin position="59"/>
        <end position="153"/>
    </location>
</feature>
<evidence type="ECO:0000256" key="6">
    <source>
        <dbReference type="PROSITE-ProRule" id="PRU00089"/>
    </source>
</evidence>
<evidence type="ECO:0000256" key="4">
    <source>
        <dbReference type="ARBA" id="ARBA00023163"/>
    </source>
</evidence>
<dbReference type="GO" id="GO:0030154">
    <property type="term" value="P:cell differentiation"/>
    <property type="evidence" value="ECO:0007669"/>
    <property type="project" value="TreeGrafter"/>
</dbReference>
<feature type="region of interest" description="Disordered" evidence="7">
    <location>
        <begin position="292"/>
        <end position="317"/>
    </location>
</feature>
<dbReference type="GO" id="GO:0000981">
    <property type="term" value="F:DNA-binding transcription factor activity, RNA polymerase II-specific"/>
    <property type="evidence" value="ECO:0007669"/>
    <property type="project" value="TreeGrafter"/>
</dbReference>
<dbReference type="PANTHER" id="PTHR11829">
    <property type="entry name" value="FORKHEAD BOX PROTEIN"/>
    <property type="match status" value="1"/>
</dbReference>
<keyword evidence="2" id="KW-0805">Transcription regulation</keyword>
<dbReference type="PROSITE" id="PS00657">
    <property type="entry name" value="FORK_HEAD_1"/>
    <property type="match status" value="1"/>
</dbReference>